<name>R1ASK0_9FIRM</name>
<dbReference type="AlphaFoldDB" id="R1ASK0"/>
<dbReference type="InterPro" id="IPR053184">
    <property type="entry name" value="FeoA-like"/>
</dbReference>
<sequence length="76" mass="8068">MRALPLNFLNVGEKGIIDTIVGGKKAAKRLIELGLNKGTQVEIVRNEGGRMIVALRGSKIAIGRGVAQKIMVNTVA</sequence>
<dbReference type="eggNOG" id="COG1918">
    <property type="taxonomic scope" value="Bacteria"/>
</dbReference>
<comment type="caution">
    <text evidence="3">The sequence shown here is derived from an EMBL/GenBank/DDBJ whole genome shotgun (WGS) entry which is preliminary data.</text>
</comment>
<organism evidence="3 4">
    <name type="scientific">Caldisalinibacter kiritimatiensis</name>
    <dbReference type="NCBI Taxonomy" id="1304284"/>
    <lineage>
        <taxon>Bacteria</taxon>
        <taxon>Bacillati</taxon>
        <taxon>Bacillota</taxon>
        <taxon>Tissierellia</taxon>
        <taxon>Tissierellales</taxon>
        <taxon>Thermohalobacteraceae</taxon>
        <taxon>Caldisalinibacter</taxon>
    </lineage>
</organism>
<dbReference type="InterPro" id="IPR007167">
    <property type="entry name" value="Fe-transptr_FeoA-like"/>
</dbReference>
<evidence type="ECO:0000313" key="4">
    <source>
        <dbReference type="Proteomes" id="UP000013378"/>
    </source>
</evidence>
<dbReference type="SUPFAM" id="SSF50037">
    <property type="entry name" value="C-terminal domain of transcriptional repressors"/>
    <property type="match status" value="1"/>
</dbReference>
<dbReference type="InterPro" id="IPR038157">
    <property type="entry name" value="FeoA_core_dom"/>
</dbReference>
<protein>
    <recommendedName>
        <fullName evidence="2">Ferrous iron transporter FeoA-like domain-containing protein</fullName>
    </recommendedName>
</protein>
<dbReference type="STRING" id="1304284.L21TH_1784"/>
<evidence type="ECO:0000259" key="2">
    <source>
        <dbReference type="SMART" id="SM00899"/>
    </source>
</evidence>
<dbReference type="SMART" id="SM00899">
    <property type="entry name" value="FeoA"/>
    <property type="match status" value="1"/>
</dbReference>
<dbReference type="PANTHER" id="PTHR43151">
    <property type="entry name" value="FEOA FAMILY PROTEIN"/>
    <property type="match status" value="1"/>
</dbReference>
<dbReference type="EMBL" id="ARZA01000203">
    <property type="protein sequence ID" value="EOD00133.1"/>
    <property type="molecule type" value="Genomic_DNA"/>
</dbReference>
<keyword evidence="4" id="KW-1185">Reference proteome</keyword>
<gene>
    <name evidence="3" type="ORF">L21TH_1784</name>
</gene>
<dbReference type="RefSeq" id="WP_006314465.1">
    <property type="nucleotide sequence ID" value="NZ_ARZA01000203.1"/>
</dbReference>
<dbReference type="Pfam" id="PF04023">
    <property type="entry name" value="FeoA"/>
    <property type="match status" value="1"/>
</dbReference>
<dbReference type="InterPro" id="IPR008988">
    <property type="entry name" value="Transcriptional_repressor_C"/>
</dbReference>
<accession>R1ASK0</accession>
<dbReference type="OrthoDB" id="1707677at2"/>
<dbReference type="PANTHER" id="PTHR43151:SF2">
    <property type="entry name" value="FE(2+) TRANSPORT PROTEIN A-RELATED"/>
    <property type="match status" value="1"/>
</dbReference>
<reference evidence="3 4" key="1">
    <citation type="journal article" date="2015" name="Geomicrobiol. J.">
        <title>Caldisalinibacter kiritimatiensis gen. nov., sp. nov., a moderately thermohalophilic thiosulfate-reducing bacterium from a hypersaline microbial mat.</title>
        <authorList>
            <person name="Ben Hania W."/>
            <person name="Joseph M."/>
            <person name="Fiebig A."/>
            <person name="Bunk B."/>
            <person name="Klenk H.-P."/>
            <person name="Fardeau M.-L."/>
            <person name="Spring S."/>
        </authorList>
    </citation>
    <scope>NUCLEOTIDE SEQUENCE [LARGE SCALE GENOMIC DNA]</scope>
    <source>
        <strain evidence="3 4">L21-TH-D2</strain>
    </source>
</reference>
<keyword evidence="1" id="KW-0408">Iron</keyword>
<dbReference type="Gene3D" id="2.30.30.90">
    <property type="match status" value="1"/>
</dbReference>
<evidence type="ECO:0000313" key="3">
    <source>
        <dbReference type="EMBL" id="EOD00133.1"/>
    </source>
</evidence>
<dbReference type="GO" id="GO:0046914">
    <property type="term" value="F:transition metal ion binding"/>
    <property type="evidence" value="ECO:0007669"/>
    <property type="project" value="InterPro"/>
</dbReference>
<proteinExistence type="predicted"/>
<evidence type="ECO:0000256" key="1">
    <source>
        <dbReference type="ARBA" id="ARBA00023004"/>
    </source>
</evidence>
<feature type="domain" description="Ferrous iron transporter FeoA-like" evidence="2">
    <location>
        <begin position="4"/>
        <end position="74"/>
    </location>
</feature>
<dbReference type="Proteomes" id="UP000013378">
    <property type="component" value="Unassembled WGS sequence"/>
</dbReference>